<dbReference type="Proteomes" id="UP000182360">
    <property type="component" value="Unassembled WGS sequence"/>
</dbReference>
<accession>A0A1H9BDX1</accession>
<dbReference type="InterPro" id="IPR015943">
    <property type="entry name" value="WD40/YVTN_repeat-like_dom_sf"/>
</dbReference>
<keyword evidence="1" id="KW-0732">Signal</keyword>
<dbReference type="OrthoDB" id="355032at2"/>
<dbReference type="InterPro" id="IPR011047">
    <property type="entry name" value="Quinoprotein_ADH-like_sf"/>
</dbReference>
<evidence type="ECO:0008006" key="4">
    <source>
        <dbReference type="Google" id="ProtNLM"/>
    </source>
</evidence>
<proteinExistence type="predicted"/>
<feature type="chain" id="PRO_5010374501" description="Outer membrane protein assembly factor BamB, contains PQQ-like beta-propeller repeat" evidence="1">
    <location>
        <begin position="24"/>
        <end position="577"/>
    </location>
</feature>
<dbReference type="Gene3D" id="2.130.10.10">
    <property type="entry name" value="YVTN repeat-like/Quinoprotein amine dehydrogenase"/>
    <property type="match status" value="1"/>
</dbReference>
<organism evidence="2 3">
    <name type="scientific">Treponema bryantii</name>
    <dbReference type="NCBI Taxonomy" id="163"/>
    <lineage>
        <taxon>Bacteria</taxon>
        <taxon>Pseudomonadati</taxon>
        <taxon>Spirochaetota</taxon>
        <taxon>Spirochaetia</taxon>
        <taxon>Spirochaetales</taxon>
        <taxon>Treponemataceae</taxon>
        <taxon>Treponema</taxon>
    </lineage>
</organism>
<reference evidence="2 3" key="1">
    <citation type="submission" date="2016-10" db="EMBL/GenBank/DDBJ databases">
        <authorList>
            <person name="de Groot N.N."/>
        </authorList>
    </citation>
    <scope>NUCLEOTIDE SEQUENCE [LARGE SCALE GENOMIC DNA]</scope>
    <source>
        <strain evidence="2 3">B25</strain>
    </source>
</reference>
<protein>
    <recommendedName>
        <fullName evidence="4">Outer membrane protein assembly factor BamB, contains PQQ-like beta-propeller repeat</fullName>
    </recommendedName>
</protein>
<dbReference type="SUPFAM" id="SSF50998">
    <property type="entry name" value="Quinoprotein alcohol dehydrogenase-like"/>
    <property type="match status" value="1"/>
</dbReference>
<evidence type="ECO:0000313" key="2">
    <source>
        <dbReference type="EMBL" id="SEP86911.1"/>
    </source>
</evidence>
<feature type="signal peptide" evidence="1">
    <location>
        <begin position="1"/>
        <end position="23"/>
    </location>
</feature>
<name>A0A1H9BDX1_9SPIR</name>
<dbReference type="RefSeq" id="WP_074640846.1">
    <property type="nucleotide sequence ID" value="NZ_FOFU01000001.1"/>
</dbReference>
<dbReference type="EMBL" id="FOFU01000001">
    <property type="protein sequence ID" value="SEP86911.1"/>
    <property type="molecule type" value="Genomic_DNA"/>
</dbReference>
<dbReference type="AlphaFoldDB" id="A0A1H9BDX1"/>
<evidence type="ECO:0000313" key="3">
    <source>
        <dbReference type="Proteomes" id="UP000182360"/>
    </source>
</evidence>
<keyword evidence="3" id="KW-1185">Reference proteome</keyword>
<gene>
    <name evidence="2" type="ORF">SAMN04487977_101663</name>
</gene>
<evidence type="ECO:0000256" key="1">
    <source>
        <dbReference type="SAM" id="SignalP"/>
    </source>
</evidence>
<sequence>MKKINKKSLLSVFVLLLFTTLFSQESLTKFNTSWTSVLPGSALCEPENTSYGFCLATDARNIMGYSSTGTLLWEKNIGRVRNLSLTALKGDFILLHDKDKNIIRLFNPSGSEIWSKPLDFNVSSKPLEGRDGRFFINGEKTVVCFGINGIQRWKLETEYQKDLPMQELPDGSIVVFLNDEGGKTRGLRISPFGEELENITFTGVIKTAYTCKDGILLTFTDGSAGLFALKDGLAESQWVANVQSGNSIFAVNRDKTEYRLLALSKAGITVYKLRSSDGFVEESKTVNEIDGTALIKAELSDSGLFLADSNKALLIDYEYKELWYAVMPVNLRNNTINQFTYLHNDYLVFCSKNWTMDAYHTNDSKSVLKSIHSDYSSFAPIDLVEINYYTQAGFFNALKDPSITSKIKEGNFGKKESQWLAQTLSLARLYFMDATTSNFGTHTEKSVFETDSAGFETVLIQLALLCTDQTQAAAASIISESTSKLYCRTLLANITGYDPDGKLLDAIERNVSRSGSSDSVYLNTVCDAVYSICLFMGRPAYNKKGKDILKTFMGAGYSFKTRSYARDTLKKIMALEL</sequence>